<organism evidence="1 2">
    <name type="scientific">Faunimonas pinastri</name>
    <dbReference type="NCBI Taxonomy" id="1855383"/>
    <lineage>
        <taxon>Bacteria</taxon>
        <taxon>Pseudomonadati</taxon>
        <taxon>Pseudomonadota</taxon>
        <taxon>Alphaproteobacteria</taxon>
        <taxon>Hyphomicrobiales</taxon>
        <taxon>Afifellaceae</taxon>
        <taxon>Faunimonas</taxon>
    </lineage>
</organism>
<dbReference type="AlphaFoldDB" id="A0A1H8ZCR4"/>
<dbReference type="RefSeq" id="WP_092494649.1">
    <property type="nucleotide sequence ID" value="NZ_FOFG01000001.1"/>
</dbReference>
<protein>
    <recommendedName>
        <fullName evidence="3">Aminoglycoside phosphotransferase domain-containing protein</fullName>
    </recommendedName>
</protein>
<dbReference type="InterPro" id="IPR011009">
    <property type="entry name" value="Kinase-like_dom_sf"/>
</dbReference>
<dbReference type="OrthoDB" id="5180054at2"/>
<proteinExistence type="predicted"/>
<dbReference type="EMBL" id="FOFG01000001">
    <property type="protein sequence ID" value="SEP62182.1"/>
    <property type="molecule type" value="Genomic_DNA"/>
</dbReference>
<evidence type="ECO:0008006" key="3">
    <source>
        <dbReference type="Google" id="ProtNLM"/>
    </source>
</evidence>
<gene>
    <name evidence="1" type="ORF">SAMN05216548_101114</name>
</gene>
<reference evidence="1 2" key="1">
    <citation type="submission" date="2016-10" db="EMBL/GenBank/DDBJ databases">
        <authorList>
            <person name="de Groot N.N."/>
        </authorList>
    </citation>
    <scope>NUCLEOTIDE SEQUENCE [LARGE SCALE GENOMIC DNA]</scope>
    <source>
        <strain evidence="1 2">A52C2</strain>
    </source>
</reference>
<evidence type="ECO:0000313" key="2">
    <source>
        <dbReference type="Proteomes" id="UP000199647"/>
    </source>
</evidence>
<dbReference type="STRING" id="1855383.SAMN05216548_101114"/>
<evidence type="ECO:0000313" key="1">
    <source>
        <dbReference type="EMBL" id="SEP62182.1"/>
    </source>
</evidence>
<keyword evidence="2" id="KW-1185">Reference proteome</keyword>
<dbReference type="SUPFAM" id="SSF56112">
    <property type="entry name" value="Protein kinase-like (PK-like)"/>
    <property type="match status" value="1"/>
</dbReference>
<name>A0A1H8ZCR4_9HYPH</name>
<sequence length="441" mass="48876">MPDASAAPAEQGGPAARALSLAKQGRFDEAGAILCRLVAEEFALEPVSLEISRDGYSLNSVNGFLQTATGEDFFFKFHHEEGEEQTLKEFYQAELLRDAGYPVDAPVFASRELGRQILLYKRRSTPRFADLCRELDGATSDVDMAPALRAQADLDDLTAAIYRRTLHRATDEEIAREPIHQLFHTRLIDPDRPDKLGGRARRFFFDRDFDLAGTVISADELRAARWIINGVSYRQTLGELLEKSRQVLAPERLGRFGALVAHGDAHNANVWWEEEGGKPRLVLFDPAFAGSHVPAILAEVKATFHNILAHPAWLYHADEAAQRFGATVTYRDGVLDLRTDWRSSPLRQGFLRSKAERLWRPLLAEMSARDLLPDDWRQTLRSALFCCPTLVMDLAAGGTGRHNPVSSTIGLSVAIMAGSEPESGGKDLVSAFLDAVKPGRD</sequence>
<accession>A0A1H8ZCR4</accession>
<dbReference type="Proteomes" id="UP000199647">
    <property type="component" value="Unassembled WGS sequence"/>
</dbReference>